<dbReference type="EMBL" id="CP022685">
    <property type="protein sequence ID" value="ATL26066.1"/>
    <property type="molecule type" value="Genomic_DNA"/>
</dbReference>
<dbReference type="GO" id="GO:0017000">
    <property type="term" value="P:antibiotic biosynthetic process"/>
    <property type="evidence" value="ECO:0007669"/>
    <property type="project" value="InterPro"/>
</dbReference>
<sequence>MLKKKTCAVFGMAASGVLAVGVSAALTVPAQASSQEVINLAVGNNGVVHTDVGAPGLSVGDEFVYADKLSQGGHQIGKDGSSCQVTELVGSDITTNCVLSVQLPKGQITAQSLWVKGSDTVRMAITGGTGAYRGATGELTCNDIQTPKETYRITLDK</sequence>
<dbReference type="Gene3D" id="2.40.480.10">
    <property type="entry name" value="Allene oxide cyclase-like"/>
    <property type="match status" value="1"/>
</dbReference>
<proteinExistence type="predicted"/>
<dbReference type="RefSeq" id="WP_098241096.1">
    <property type="nucleotide sequence ID" value="NZ_CP022685.1"/>
</dbReference>
<dbReference type="SUPFAM" id="SSF141493">
    <property type="entry name" value="Allene oxide cyclase-like"/>
    <property type="match status" value="1"/>
</dbReference>
<dbReference type="InterPro" id="IPR044859">
    <property type="entry name" value="Allene_oxi_cyc_Dirigent"/>
</dbReference>
<accession>A0A291Q3J3</accession>
<gene>
    <name evidence="3" type="ORF">KY5_1048</name>
</gene>
<dbReference type="GO" id="GO:0009695">
    <property type="term" value="P:jasmonic acid biosynthetic process"/>
    <property type="evidence" value="ECO:0007669"/>
    <property type="project" value="InterPro"/>
</dbReference>
<dbReference type="InterPro" id="IPR041013">
    <property type="entry name" value="AOC-like"/>
</dbReference>
<feature type="chain" id="PRO_5012629375" description="Allene oxide cyclase barrel-like domain-containing protein" evidence="1">
    <location>
        <begin position="33"/>
        <end position="157"/>
    </location>
</feature>
<organism evidence="3 4">
    <name type="scientific">Streptomyces formicae</name>
    <dbReference type="NCBI Taxonomy" id="1616117"/>
    <lineage>
        <taxon>Bacteria</taxon>
        <taxon>Bacillati</taxon>
        <taxon>Actinomycetota</taxon>
        <taxon>Actinomycetes</taxon>
        <taxon>Kitasatosporales</taxon>
        <taxon>Streptomycetaceae</taxon>
        <taxon>Streptomyces</taxon>
    </lineage>
</organism>
<keyword evidence="1" id="KW-0732">Signal</keyword>
<evidence type="ECO:0000259" key="2">
    <source>
        <dbReference type="Pfam" id="PF18678"/>
    </source>
</evidence>
<evidence type="ECO:0000313" key="3">
    <source>
        <dbReference type="EMBL" id="ATL26066.1"/>
    </source>
</evidence>
<keyword evidence="4" id="KW-1185">Reference proteome</keyword>
<evidence type="ECO:0000256" key="1">
    <source>
        <dbReference type="SAM" id="SignalP"/>
    </source>
</evidence>
<dbReference type="Proteomes" id="UP000221011">
    <property type="component" value="Chromosome"/>
</dbReference>
<dbReference type="Pfam" id="PF18678">
    <property type="entry name" value="AOC_like"/>
    <property type="match status" value="1"/>
</dbReference>
<dbReference type="GO" id="GO:0046423">
    <property type="term" value="F:allene-oxide cyclase activity"/>
    <property type="evidence" value="ECO:0007669"/>
    <property type="project" value="InterPro"/>
</dbReference>
<feature type="domain" description="Allene oxide cyclase barrel-like" evidence="2">
    <location>
        <begin position="50"/>
        <end position="153"/>
    </location>
</feature>
<protein>
    <recommendedName>
        <fullName evidence="2">Allene oxide cyclase barrel-like domain-containing protein</fullName>
    </recommendedName>
</protein>
<evidence type="ECO:0000313" key="4">
    <source>
        <dbReference type="Proteomes" id="UP000221011"/>
    </source>
</evidence>
<dbReference type="InterPro" id="IPR034871">
    <property type="entry name" value="Allene_oxi_cyc_sf"/>
</dbReference>
<dbReference type="KEGG" id="sfk:KY5_1048"/>
<feature type="signal peptide" evidence="1">
    <location>
        <begin position="1"/>
        <end position="32"/>
    </location>
</feature>
<name>A0A291Q3J3_9ACTN</name>
<reference evidence="3 4" key="1">
    <citation type="submission" date="2017-08" db="EMBL/GenBank/DDBJ databases">
        <title>Complete Genome Sequence of Streptomyces formicae KY5, the formicamycin producer.</title>
        <authorList>
            <person name="Holmes N.A."/>
            <person name="Devine R."/>
            <person name="Qin Z."/>
            <person name="Seipke R.F."/>
            <person name="Wilkinson B."/>
            <person name="Hutchings M.I."/>
        </authorList>
    </citation>
    <scope>NUCLEOTIDE SEQUENCE [LARGE SCALE GENOMIC DNA]</scope>
    <source>
        <strain evidence="3 4">KY5</strain>
    </source>
</reference>
<dbReference type="AlphaFoldDB" id="A0A291Q3J3"/>